<feature type="compositionally biased region" description="Gly residues" evidence="3">
    <location>
        <begin position="595"/>
        <end position="617"/>
    </location>
</feature>
<dbReference type="Gene3D" id="2.160.20.10">
    <property type="entry name" value="Single-stranded right-handed beta-helix, Pectin lyase-like"/>
    <property type="match status" value="1"/>
</dbReference>
<dbReference type="Pfam" id="PF18283">
    <property type="entry name" value="CBM77"/>
    <property type="match status" value="1"/>
</dbReference>
<dbReference type="Pfam" id="PF00544">
    <property type="entry name" value="Pectate_lyase_4"/>
    <property type="match status" value="1"/>
</dbReference>
<dbReference type="EMBL" id="JADIMG010000106">
    <property type="protein sequence ID" value="MBO8460949.1"/>
    <property type="molecule type" value="Genomic_DNA"/>
</dbReference>
<organism evidence="5 6">
    <name type="scientific">Candidatus Gallipaludibacter merdavium</name>
    <dbReference type="NCBI Taxonomy" id="2840839"/>
    <lineage>
        <taxon>Bacteria</taxon>
        <taxon>Pseudomonadati</taxon>
        <taxon>Bacteroidota</taxon>
        <taxon>Bacteroidia</taxon>
        <taxon>Bacteroidales</taxon>
        <taxon>Candidatus Gallipaludibacter</taxon>
    </lineage>
</organism>
<evidence type="ECO:0000256" key="1">
    <source>
        <dbReference type="ARBA" id="ARBA00023239"/>
    </source>
</evidence>
<keyword evidence="1 2" id="KW-0456">Lyase</keyword>
<evidence type="ECO:0000313" key="6">
    <source>
        <dbReference type="Proteomes" id="UP000823641"/>
    </source>
</evidence>
<dbReference type="PANTHER" id="PTHR31683">
    <property type="entry name" value="PECTATE LYASE 18-RELATED"/>
    <property type="match status" value="1"/>
</dbReference>
<dbReference type="GO" id="GO:0000272">
    <property type="term" value="P:polysaccharide catabolic process"/>
    <property type="evidence" value="ECO:0007669"/>
    <property type="project" value="UniProtKB-KW"/>
</dbReference>
<dbReference type="GO" id="GO:0005576">
    <property type="term" value="C:extracellular region"/>
    <property type="evidence" value="ECO:0007669"/>
    <property type="project" value="UniProtKB-SubCell"/>
</dbReference>
<comment type="similarity">
    <text evidence="2">Belongs to the polysaccharide lyase 1 family.</text>
</comment>
<dbReference type="AlphaFoldDB" id="A0A9D9HV58"/>
<feature type="region of interest" description="Disordered" evidence="3">
    <location>
        <begin position="580"/>
        <end position="625"/>
    </location>
</feature>
<reference evidence="5" key="2">
    <citation type="journal article" date="2021" name="PeerJ">
        <title>Extensive microbial diversity within the chicken gut microbiome revealed by metagenomics and culture.</title>
        <authorList>
            <person name="Gilroy R."/>
            <person name="Ravi A."/>
            <person name="Getino M."/>
            <person name="Pursley I."/>
            <person name="Horton D.L."/>
            <person name="Alikhan N.F."/>
            <person name="Baker D."/>
            <person name="Gharbi K."/>
            <person name="Hall N."/>
            <person name="Watson M."/>
            <person name="Adriaenssens E.M."/>
            <person name="Foster-Nyarko E."/>
            <person name="Jarju S."/>
            <person name="Secka A."/>
            <person name="Antonio M."/>
            <person name="Oren A."/>
            <person name="Chaudhuri R.R."/>
            <person name="La Ragione R."/>
            <person name="Hildebrand F."/>
            <person name="Pallen M.J."/>
        </authorList>
    </citation>
    <scope>NUCLEOTIDE SEQUENCE</scope>
    <source>
        <strain evidence="5">G3-3990</strain>
    </source>
</reference>
<dbReference type="SMART" id="SM00656">
    <property type="entry name" value="Amb_all"/>
    <property type="match status" value="1"/>
</dbReference>
<evidence type="ECO:0000256" key="2">
    <source>
        <dbReference type="RuleBase" id="RU361173"/>
    </source>
</evidence>
<keyword evidence="2" id="KW-0624">Polysaccharide degradation</keyword>
<comment type="caution">
    <text evidence="5">The sequence shown here is derived from an EMBL/GenBank/DDBJ whole genome shotgun (WGS) entry which is preliminary data.</text>
</comment>
<dbReference type="PANTHER" id="PTHR31683:SF18">
    <property type="entry name" value="PECTATE LYASE 21-RELATED"/>
    <property type="match status" value="1"/>
</dbReference>
<dbReference type="InterPro" id="IPR041253">
    <property type="entry name" value="CBM77"/>
</dbReference>
<evidence type="ECO:0000259" key="4">
    <source>
        <dbReference type="SMART" id="SM00656"/>
    </source>
</evidence>
<feature type="domain" description="Pectate lyase" evidence="4">
    <location>
        <begin position="227"/>
        <end position="426"/>
    </location>
</feature>
<proteinExistence type="inferred from homology"/>
<dbReference type="InterPro" id="IPR012334">
    <property type="entry name" value="Pectin_lyas_fold"/>
</dbReference>
<accession>A0A9D9HV58</accession>
<comment type="subcellular location">
    <subcellularLocation>
        <location evidence="2">Secreted</location>
    </subcellularLocation>
</comment>
<keyword evidence="2" id="KW-0119">Carbohydrate metabolism</keyword>
<dbReference type="SUPFAM" id="SSF51126">
    <property type="entry name" value="Pectin lyase-like"/>
    <property type="match status" value="1"/>
</dbReference>
<reference evidence="5" key="1">
    <citation type="submission" date="2020-10" db="EMBL/GenBank/DDBJ databases">
        <authorList>
            <person name="Gilroy R."/>
        </authorList>
    </citation>
    <scope>NUCLEOTIDE SEQUENCE</scope>
    <source>
        <strain evidence="5">G3-3990</strain>
    </source>
</reference>
<dbReference type="InterPro" id="IPR002022">
    <property type="entry name" value="Pec_lyase"/>
</dbReference>
<dbReference type="InterPro" id="IPR045032">
    <property type="entry name" value="PEL"/>
</dbReference>
<gene>
    <name evidence="5" type="ORF">IAA73_11570</name>
</gene>
<dbReference type="GO" id="GO:0030570">
    <property type="term" value="F:pectate lyase activity"/>
    <property type="evidence" value="ECO:0007669"/>
    <property type="project" value="InterPro"/>
</dbReference>
<name>A0A9D9HV58_9BACT</name>
<sequence>MHVTKKDGSTTSYKTTEVNSVNFNSSTVTVNQANGATNYDDSELFRIYFQKVSSEQIQIIEVGGWFEAGYVEFELLDGVNQYNVYYKKANETADNYQKLDGMLVRSYGSYGRADMVGLAAGEYNFKIVGVDAEGEEIATTAIETTNFTAIAHDRSGFAHFGYEGGIGAYNNDGTLKSNAKVIYVTAETAKTVTCEVKVDKNNETRTGLQDIIQAYQKGTETAPLCVRIIGTIKAEDMDRFDSSAEGLQVKGRNEYSNMPITIEGIGEDATIHGWGILIRNCTGVELRNFAIMDFMDDGLSFENGNSNCWVHNIDFFYGQTGGDSDQAKGDGSLDLKYGTRYMTLSYLHFWDSGKMSLCGMGGDNEEWISYHHNWFDHTDSRHPRVRCMTVHVYNNYFDGVSKYGVGATTGSDIFVENNYFRNTNKPMMISLQGSDISGDGEGTFSGETGGMIKSYGNVFAECSSNFSYVTYQQNNVEFDAYEASTRDEQVPSSVTCKVGGDTYNNFDTDASKIYEYTADDANNVPSIVMANAGRMNGGDFTWTFNNATDDADYSVNTTLKNAIANYTSSLVSIIGYGAESNTGNQGGSTTDPGEEGGGSTTEPGEGGDSGETGGNEGGIEISGSVTCHFTGKTPSNNAFTIDGNYSDNKGSVTVNGVTYTDCLKIESSTSITFTITEPMTLTLVLDASGKGIKIDGEEYTTDSEGIVTVELSAGSHEITKGDSMNLYFISLQSIE</sequence>
<protein>
    <submittedName>
        <fullName evidence="5">Pectate lyase</fullName>
    </submittedName>
</protein>
<evidence type="ECO:0000256" key="3">
    <source>
        <dbReference type="SAM" id="MobiDB-lite"/>
    </source>
</evidence>
<keyword evidence="2" id="KW-0964">Secreted</keyword>
<dbReference type="Proteomes" id="UP000823641">
    <property type="component" value="Unassembled WGS sequence"/>
</dbReference>
<evidence type="ECO:0000313" key="5">
    <source>
        <dbReference type="EMBL" id="MBO8460949.1"/>
    </source>
</evidence>
<dbReference type="InterPro" id="IPR011050">
    <property type="entry name" value="Pectin_lyase_fold/virulence"/>
</dbReference>